<evidence type="ECO:0000256" key="1">
    <source>
        <dbReference type="SAM" id="MobiDB-lite"/>
    </source>
</evidence>
<accession>Q17EY6</accession>
<evidence type="ECO:0000313" key="2">
    <source>
        <dbReference type="EMBL" id="EAT45073.1"/>
    </source>
</evidence>
<gene>
    <name evidence="2" type="ORF">AaeL_AAEL003620</name>
</gene>
<sequence>MQKSYVTVTKKNGINTTTAEKNSGHETTKCKTDRAETSRFPTSNVGCLSRASEVFEPA</sequence>
<feature type="compositionally biased region" description="Basic and acidic residues" evidence="1">
    <location>
        <begin position="22"/>
        <end position="36"/>
    </location>
</feature>
<dbReference type="EMBL" id="CH477278">
    <property type="protein sequence ID" value="EAT45073.1"/>
    <property type="molecule type" value="Genomic_DNA"/>
</dbReference>
<name>Q17EY6_AEDAE</name>
<feature type="region of interest" description="Disordered" evidence="1">
    <location>
        <begin position="16"/>
        <end position="36"/>
    </location>
</feature>
<organism evidence="2 3">
    <name type="scientific">Aedes aegypti</name>
    <name type="common">Yellowfever mosquito</name>
    <name type="synonym">Culex aegypti</name>
    <dbReference type="NCBI Taxonomy" id="7159"/>
    <lineage>
        <taxon>Eukaryota</taxon>
        <taxon>Metazoa</taxon>
        <taxon>Ecdysozoa</taxon>
        <taxon>Arthropoda</taxon>
        <taxon>Hexapoda</taxon>
        <taxon>Insecta</taxon>
        <taxon>Pterygota</taxon>
        <taxon>Neoptera</taxon>
        <taxon>Endopterygota</taxon>
        <taxon>Diptera</taxon>
        <taxon>Nematocera</taxon>
        <taxon>Culicoidea</taxon>
        <taxon>Culicidae</taxon>
        <taxon>Culicinae</taxon>
        <taxon>Aedini</taxon>
        <taxon>Aedes</taxon>
        <taxon>Stegomyia</taxon>
    </lineage>
</organism>
<evidence type="ECO:0000313" key="3">
    <source>
        <dbReference type="Proteomes" id="UP000682892"/>
    </source>
</evidence>
<dbReference type="PaxDb" id="7159-AAEL003620-PA"/>
<protein>
    <submittedName>
        <fullName evidence="2">AAEL003620-PA</fullName>
    </submittedName>
</protein>
<proteinExistence type="predicted"/>
<dbReference type="Proteomes" id="UP000682892">
    <property type="component" value="Unassembled WGS sequence"/>
</dbReference>
<reference evidence="2" key="2">
    <citation type="journal article" date="2007" name="Science">
        <title>Genome sequence of Aedes aegypti, a major arbovirus vector.</title>
        <authorList>
            <person name="Nene V."/>
            <person name="Wortman J.R."/>
            <person name="Lawson D."/>
            <person name="Haas B."/>
            <person name="Kodira C."/>
            <person name="Tu Z.J."/>
            <person name="Loftus B."/>
            <person name="Xi Z."/>
            <person name="Megy K."/>
            <person name="Grabherr M."/>
            <person name="Ren Q."/>
            <person name="Zdobnov E.M."/>
            <person name="Lobo N.F."/>
            <person name="Campbell K.S."/>
            <person name="Brown S.E."/>
            <person name="Bonaldo M.F."/>
            <person name="Zhu J."/>
            <person name="Sinkins S.P."/>
            <person name="Hogenkamp D.G."/>
            <person name="Amedeo P."/>
            <person name="Arensburger P."/>
            <person name="Atkinson P.W."/>
            <person name="Bidwell S."/>
            <person name="Biedler J."/>
            <person name="Birney E."/>
            <person name="Bruggner R.V."/>
            <person name="Costas J."/>
            <person name="Coy M.R."/>
            <person name="Crabtree J."/>
            <person name="Crawford M."/>
            <person name="Debruyn B."/>
            <person name="Decaprio D."/>
            <person name="Eiglmeier K."/>
            <person name="Eisenstadt E."/>
            <person name="El-Dorry H."/>
            <person name="Gelbart W.M."/>
            <person name="Gomes S.L."/>
            <person name="Hammond M."/>
            <person name="Hannick L.I."/>
            <person name="Hogan J.R."/>
            <person name="Holmes M.H."/>
            <person name="Jaffe D."/>
            <person name="Johnston J.S."/>
            <person name="Kennedy R.C."/>
            <person name="Koo H."/>
            <person name="Kravitz S."/>
            <person name="Kriventseva E.V."/>
            <person name="Kulp D."/>
            <person name="Labutti K."/>
            <person name="Lee E."/>
            <person name="Li S."/>
            <person name="Lovin D.D."/>
            <person name="Mao C."/>
            <person name="Mauceli E."/>
            <person name="Menck C.F."/>
            <person name="Miller J.R."/>
            <person name="Montgomery P."/>
            <person name="Mori A."/>
            <person name="Nascimento A.L."/>
            <person name="Naveira H.F."/>
            <person name="Nusbaum C."/>
            <person name="O'leary S."/>
            <person name="Orvis J."/>
            <person name="Pertea M."/>
            <person name="Quesneville H."/>
            <person name="Reidenbach K.R."/>
            <person name="Rogers Y.H."/>
            <person name="Roth C.W."/>
            <person name="Schneider J.R."/>
            <person name="Schatz M."/>
            <person name="Shumway M."/>
            <person name="Stanke M."/>
            <person name="Stinson E.O."/>
            <person name="Tubio J.M."/>
            <person name="Vanzee J.P."/>
            <person name="Verjovski-Almeida S."/>
            <person name="Werner D."/>
            <person name="White O."/>
            <person name="Wyder S."/>
            <person name="Zeng Q."/>
            <person name="Zhao Q."/>
            <person name="Zhao Y."/>
            <person name="Hill C.A."/>
            <person name="Raikhel A.S."/>
            <person name="Soares M.B."/>
            <person name="Knudson D.L."/>
            <person name="Lee N.H."/>
            <person name="Galagan J."/>
            <person name="Salzberg S.L."/>
            <person name="Paulsen I.T."/>
            <person name="Dimopoulos G."/>
            <person name="Collins F.H."/>
            <person name="Birren B."/>
            <person name="Fraser-Liggett C.M."/>
            <person name="Severson D.W."/>
        </authorList>
    </citation>
    <scope>NUCLEOTIDE SEQUENCE [LARGE SCALE GENOMIC DNA]</scope>
    <source>
        <strain evidence="2">Liverpool</strain>
    </source>
</reference>
<reference evidence="2" key="3">
    <citation type="submission" date="2012-09" db="EMBL/GenBank/DDBJ databases">
        <authorList>
            <consortium name="VectorBase"/>
        </authorList>
    </citation>
    <scope>NUCLEOTIDE SEQUENCE</scope>
    <source>
        <strain evidence="2">Liverpool</strain>
    </source>
</reference>
<dbReference type="HOGENOM" id="CLU_2980890_0_0_1"/>
<dbReference type="AlphaFoldDB" id="Q17EY6"/>
<reference evidence="2" key="1">
    <citation type="submission" date="2005-10" db="EMBL/GenBank/DDBJ databases">
        <authorList>
            <person name="Loftus B.J."/>
            <person name="Nene V.M."/>
            <person name="Hannick L.I."/>
            <person name="Bidwell S."/>
            <person name="Haas B."/>
            <person name="Amedeo P."/>
            <person name="Orvis J."/>
            <person name="Wortman J.R."/>
            <person name="White O.R."/>
            <person name="Salzberg S."/>
            <person name="Shumway M."/>
            <person name="Koo H."/>
            <person name="Zhao Y."/>
            <person name="Holmes M."/>
            <person name="Miller J."/>
            <person name="Schatz M."/>
            <person name="Pop M."/>
            <person name="Pai G."/>
            <person name="Utterback T."/>
            <person name="Rogers Y.-H."/>
            <person name="Kravitz S."/>
            <person name="Fraser C.M."/>
        </authorList>
    </citation>
    <scope>NUCLEOTIDE SEQUENCE</scope>
    <source>
        <strain evidence="2">Liverpool</strain>
    </source>
</reference>